<dbReference type="OrthoDB" id="6648815at2"/>
<evidence type="ECO:0000256" key="1">
    <source>
        <dbReference type="SAM" id="SignalP"/>
    </source>
</evidence>
<evidence type="ECO:0000313" key="3">
    <source>
        <dbReference type="Proteomes" id="UP000023795"/>
    </source>
</evidence>
<gene>
    <name evidence="2" type="ORF">MOMA_04495</name>
</gene>
<dbReference type="PATRIC" id="fig|1230338.3.peg.975"/>
<proteinExistence type="predicted"/>
<dbReference type="EMBL" id="ANIN01000001">
    <property type="protein sequence ID" value="ELA09635.1"/>
    <property type="molecule type" value="Genomic_DNA"/>
</dbReference>
<keyword evidence="3" id="KW-1185">Reference proteome</keyword>
<feature type="signal peptide" evidence="1">
    <location>
        <begin position="1"/>
        <end position="22"/>
    </location>
</feature>
<dbReference type="Gene3D" id="2.40.160.60">
    <property type="entry name" value="Outer membrane protein transport protein (OMPP1/FadL/TodX)"/>
    <property type="match status" value="1"/>
</dbReference>
<sequence>MQVLNYSFIFFISLIAYQSALADLPLTVEDLTADKNKFKLTSDLSYFNQSQRNLTEQGNSLVDLGNGRTLVLPNPPSEGLSNSDSLIGTLGLSYGVTDKWEIGAKTNAVYRQVRQTSALENNKTSDTRLQDFIFTTQYQLTDKHEKLPDSLIFSEISFYDNTYDLKPKSLSSVLIGGTVYTVNDPIILSLTSSYQYNTKRGILNPNQTINIGDVLSINGTVGFAVNPDITLNAGVGWQYKQTDKLQNKALGINQTQTNLNLGMAYSLSARNNLVANIRTNISGDEGSVFSLGLTTKLGELPPPPSERYRKSKAMQ</sequence>
<evidence type="ECO:0000313" key="2">
    <source>
        <dbReference type="EMBL" id="ELA09635.1"/>
    </source>
</evidence>
<feature type="chain" id="PRO_5003958065" description="Transporter" evidence="1">
    <location>
        <begin position="23"/>
        <end position="315"/>
    </location>
</feature>
<dbReference type="eggNOG" id="ENOG502ZBE6">
    <property type="taxonomic scope" value="Bacteria"/>
</dbReference>
<dbReference type="STRING" id="1230338.MOMA_04495"/>
<evidence type="ECO:0008006" key="4">
    <source>
        <dbReference type="Google" id="ProtNLM"/>
    </source>
</evidence>
<dbReference type="Pfam" id="PF13557">
    <property type="entry name" value="Phenol_MetA_deg"/>
    <property type="match status" value="1"/>
</dbReference>
<dbReference type="AlphaFoldDB" id="L2F9S3"/>
<reference evidence="2 3" key="1">
    <citation type="journal article" date="2013" name="Genome Announc.">
        <title>Genome Sequence of Moraxella macacae 0408225, a Novel Bacterial Species Isolated from a Cynomolgus Macaque with Epistaxis.</title>
        <authorList>
            <person name="Ladner J.T."/>
            <person name="Whitehouse C.A."/>
            <person name="Koroleva G.I."/>
            <person name="Palacios G.F."/>
        </authorList>
    </citation>
    <scope>NUCLEOTIDE SEQUENCE [LARGE SCALE GENOMIC DNA]</scope>
    <source>
        <strain evidence="2 3">0408225</strain>
    </source>
</reference>
<comment type="caution">
    <text evidence="2">The sequence shown here is derived from an EMBL/GenBank/DDBJ whole genome shotgun (WGS) entry which is preliminary data.</text>
</comment>
<accession>L2F9S3</accession>
<protein>
    <recommendedName>
        <fullName evidence="4">Transporter</fullName>
    </recommendedName>
</protein>
<keyword evidence="1" id="KW-0732">Signal</keyword>
<dbReference type="InterPro" id="IPR025737">
    <property type="entry name" value="FApF"/>
</dbReference>
<dbReference type="Proteomes" id="UP000023795">
    <property type="component" value="Unassembled WGS sequence"/>
</dbReference>
<organism evidence="2 3">
    <name type="scientific">Moraxella macacae 0408225</name>
    <dbReference type="NCBI Taxonomy" id="1230338"/>
    <lineage>
        <taxon>Bacteria</taxon>
        <taxon>Pseudomonadati</taxon>
        <taxon>Pseudomonadota</taxon>
        <taxon>Gammaproteobacteria</taxon>
        <taxon>Moraxellales</taxon>
        <taxon>Moraxellaceae</taxon>
        <taxon>Moraxella</taxon>
    </lineage>
</organism>
<dbReference type="RefSeq" id="WP_009767453.1">
    <property type="nucleotide sequence ID" value="NZ_ANIN01000001.1"/>
</dbReference>
<name>L2F9S3_9GAMM</name>